<dbReference type="EMBL" id="CP060436">
    <property type="protein sequence ID" value="QPM89570.1"/>
    <property type="molecule type" value="Genomic_DNA"/>
</dbReference>
<dbReference type="Proteomes" id="UP000283786">
    <property type="component" value="Chromosome"/>
</dbReference>
<evidence type="ECO:0000313" key="2">
    <source>
        <dbReference type="Proteomes" id="UP000283786"/>
    </source>
</evidence>
<gene>
    <name evidence="1" type="ORF">PSAL_007910</name>
</gene>
<dbReference type="Pfam" id="PF04367">
    <property type="entry name" value="DUF502"/>
    <property type="match status" value="1"/>
</dbReference>
<name>A0A418SE24_9RHOB</name>
<protein>
    <recommendedName>
        <fullName evidence="3">DUF502 domain-containing protein</fullName>
    </recommendedName>
</protein>
<dbReference type="PANTHER" id="PTHR31876">
    <property type="entry name" value="COV-LIKE PROTEIN 1"/>
    <property type="match status" value="1"/>
</dbReference>
<evidence type="ECO:0000313" key="1">
    <source>
        <dbReference type="EMBL" id="QPM89570.1"/>
    </source>
</evidence>
<dbReference type="KEGG" id="palw:PSAL_007910"/>
<dbReference type="AlphaFoldDB" id="A0A418SE24"/>
<sequence length="237" mass="26433">MNDPLQDHNPQRPGLFARLRSSFLTGIVVILPVFLTIWLFWTLLGWVDGFVLPLVPVRFQPEQYIGINLRGVGIIIFLIFTIMVGWLAKGLIGRSLIRYAESIVDRMPFIRSVYSGAKQIAETVFAQQDRSFDQACMVEYPRKGIWAVGFISTEAKGEINLRAQTSSRLLSVFVPTTPNPTSGFLLYFPEEDVIPLDMTIEDAAKLVISAGLVYPPSRDETAQVLPVGDKVSDKAAE</sequence>
<evidence type="ECO:0008006" key="3">
    <source>
        <dbReference type="Google" id="ProtNLM"/>
    </source>
</evidence>
<accession>A0A418SE24</accession>
<reference evidence="1 2" key="1">
    <citation type="submission" date="2020-08" db="EMBL/GenBank/DDBJ databases">
        <title>Genome sequence of Rhodobacteraceae bacterium Lw-13e.</title>
        <authorList>
            <person name="Poehlein A."/>
            <person name="Wolter L."/>
            <person name="Daniel R."/>
            <person name="Brinkhoff T."/>
        </authorList>
    </citation>
    <scope>NUCLEOTIDE SEQUENCE [LARGE SCALE GENOMIC DNA]</scope>
    <source>
        <strain evidence="1 2">Lw-13e</strain>
    </source>
</reference>
<proteinExistence type="predicted"/>
<organism evidence="1 2">
    <name type="scientific">Pseudooceanicola algae</name>
    <dbReference type="NCBI Taxonomy" id="1537215"/>
    <lineage>
        <taxon>Bacteria</taxon>
        <taxon>Pseudomonadati</taxon>
        <taxon>Pseudomonadota</taxon>
        <taxon>Alphaproteobacteria</taxon>
        <taxon>Rhodobacterales</taxon>
        <taxon>Paracoccaceae</taxon>
        <taxon>Pseudooceanicola</taxon>
    </lineage>
</organism>
<dbReference type="PANTHER" id="PTHR31876:SF26">
    <property type="entry name" value="PROTEIN LIKE COV 2"/>
    <property type="match status" value="1"/>
</dbReference>
<keyword evidence="2" id="KW-1185">Reference proteome</keyword>
<dbReference type="InterPro" id="IPR007462">
    <property type="entry name" value="COV1-like"/>
</dbReference>
<dbReference type="RefSeq" id="WP_119839985.1">
    <property type="nucleotide sequence ID" value="NZ_CP060436.1"/>
</dbReference>
<dbReference type="OrthoDB" id="9780267at2"/>